<dbReference type="Proteomes" id="UP001066276">
    <property type="component" value="Chromosome 2_1"/>
</dbReference>
<name>A0AAV7V5L4_PLEWA</name>
<evidence type="ECO:0000313" key="2">
    <source>
        <dbReference type="EMBL" id="KAJ1196543.1"/>
    </source>
</evidence>
<sequence length="177" mass="18890">MPLLRSPTLSPCVLRYQESLVNASQIVIVEGEKDCGTNQSQEGVTKLTLGDYQARPLTRGIHRAWEGSPAATLLKVLTGPNQSSVSPGARAVDHKLQIRTVGVRRYTPADPGSSSSLVFRQDPSQNSRRAKVRVPGPGLPSLTCGTNFPGSGSTGLLNFKGMKSFDRANTKFLGAQA</sequence>
<dbReference type="EMBL" id="JANPWB010000003">
    <property type="protein sequence ID" value="KAJ1196543.1"/>
    <property type="molecule type" value="Genomic_DNA"/>
</dbReference>
<dbReference type="AlphaFoldDB" id="A0AAV7V5L4"/>
<gene>
    <name evidence="2" type="ORF">NDU88_000412</name>
</gene>
<comment type="caution">
    <text evidence="2">The sequence shown here is derived from an EMBL/GenBank/DDBJ whole genome shotgun (WGS) entry which is preliminary data.</text>
</comment>
<feature type="region of interest" description="Disordered" evidence="1">
    <location>
        <begin position="105"/>
        <end position="147"/>
    </location>
</feature>
<keyword evidence="3" id="KW-1185">Reference proteome</keyword>
<feature type="compositionally biased region" description="Polar residues" evidence="1">
    <location>
        <begin position="112"/>
        <end position="127"/>
    </location>
</feature>
<organism evidence="2 3">
    <name type="scientific">Pleurodeles waltl</name>
    <name type="common">Iberian ribbed newt</name>
    <dbReference type="NCBI Taxonomy" id="8319"/>
    <lineage>
        <taxon>Eukaryota</taxon>
        <taxon>Metazoa</taxon>
        <taxon>Chordata</taxon>
        <taxon>Craniata</taxon>
        <taxon>Vertebrata</taxon>
        <taxon>Euteleostomi</taxon>
        <taxon>Amphibia</taxon>
        <taxon>Batrachia</taxon>
        <taxon>Caudata</taxon>
        <taxon>Salamandroidea</taxon>
        <taxon>Salamandridae</taxon>
        <taxon>Pleurodelinae</taxon>
        <taxon>Pleurodeles</taxon>
    </lineage>
</organism>
<reference evidence="2" key="1">
    <citation type="journal article" date="2022" name="bioRxiv">
        <title>Sequencing and chromosome-scale assembly of the giantPleurodeles waltlgenome.</title>
        <authorList>
            <person name="Brown T."/>
            <person name="Elewa A."/>
            <person name="Iarovenko S."/>
            <person name="Subramanian E."/>
            <person name="Araus A.J."/>
            <person name="Petzold A."/>
            <person name="Susuki M."/>
            <person name="Suzuki K.-i.T."/>
            <person name="Hayashi T."/>
            <person name="Toyoda A."/>
            <person name="Oliveira C."/>
            <person name="Osipova E."/>
            <person name="Leigh N.D."/>
            <person name="Simon A."/>
            <person name="Yun M.H."/>
        </authorList>
    </citation>
    <scope>NUCLEOTIDE SEQUENCE</scope>
    <source>
        <strain evidence="2">20211129_DDA</strain>
        <tissue evidence="2">Liver</tissue>
    </source>
</reference>
<proteinExistence type="predicted"/>
<evidence type="ECO:0000256" key="1">
    <source>
        <dbReference type="SAM" id="MobiDB-lite"/>
    </source>
</evidence>
<evidence type="ECO:0000313" key="3">
    <source>
        <dbReference type="Proteomes" id="UP001066276"/>
    </source>
</evidence>
<protein>
    <submittedName>
        <fullName evidence="2">Uncharacterized protein</fullName>
    </submittedName>
</protein>
<accession>A0AAV7V5L4</accession>